<evidence type="ECO:0000256" key="16">
    <source>
        <dbReference type="SAM" id="SignalP"/>
    </source>
</evidence>
<dbReference type="Proteomes" id="UP000005237">
    <property type="component" value="Unassembled WGS sequence"/>
</dbReference>
<dbReference type="InterPro" id="IPR000333">
    <property type="entry name" value="TGFB_receptor"/>
</dbReference>
<feature type="binding site" evidence="14">
    <location>
        <position position="303"/>
    </location>
    <ligand>
        <name>ATP</name>
        <dbReference type="ChEBI" id="CHEBI:30616"/>
    </ligand>
</feature>
<dbReference type="GO" id="GO:0071363">
    <property type="term" value="P:cellular response to growth factor stimulus"/>
    <property type="evidence" value="ECO:0007669"/>
    <property type="project" value="TreeGrafter"/>
</dbReference>
<dbReference type="FunFam" id="3.30.200.20:FF:000751">
    <property type="entry name" value="Receptor protein serine/threonine kinase"/>
    <property type="match status" value="1"/>
</dbReference>
<organism evidence="19 20">
    <name type="scientific">Caenorhabditis japonica</name>
    <dbReference type="NCBI Taxonomy" id="281687"/>
    <lineage>
        <taxon>Eukaryota</taxon>
        <taxon>Metazoa</taxon>
        <taxon>Ecdysozoa</taxon>
        <taxon>Nematoda</taxon>
        <taxon>Chromadorea</taxon>
        <taxon>Rhabditida</taxon>
        <taxon>Rhabditina</taxon>
        <taxon>Rhabditomorpha</taxon>
        <taxon>Rhabditoidea</taxon>
        <taxon>Rhabditidae</taxon>
        <taxon>Peloderinae</taxon>
        <taxon>Caenorhabditis</taxon>
    </lineage>
</organism>
<dbReference type="InterPro" id="IPR011009">
    <property type="entry name" value="Kinase-like_dom_sf"/>
</dbReference>
<dbReference type="Gene3D" id="3.30.200.20">
    <property type="entry name" value="Phosphorylase Kinase, domain 1"/>
    <property type="match status" value="1"/>
</dbReference>
<reference evidence="20" key="1">
    <citation type="submission" date="2010-08" db="EMBL/GenBank/DDBJ databases">
        <authorList>
            <consortium name="Caenorhabditis japonica Sequencing Consortium"/>
            <person name="Wilson R.K."/>
        </authorList>
    </citation>
    <scope>NUCLEOTIDE SEQUENCE [LARGE SCALE GENOMIC DNA]</scope>
    <source>
        <strain evidence="20">DF5081</strain>
    </source>
</reference>
<feature type="domain" description="Protein kinase" evidence="17">
    <location>
        <begin position="276"/>
        <end position="617"/>
    </location>
</feature>
<evidence type="ECO:0000256" key="13">
    <source>
        <dbReference type="ARBA" id="ARBA00023170"/>
    </source>
</evidence>
<evidence type="ECO:0000313" key="19">
    <source>
        <dbReference type="EnsemblMetazoa" id="CJA05403a.1"/>
    </source>
</evidence>
<comment type="subcellular location">
    <subcellularLocation>
        <location evidence="1">Membrane</location>
        <topology evidence="1">Single-pass type I membrane protein</topology>
    </subcellularLocation>
</comment>
<accession>A0A8R1DKM1</accession>
<keyword evidence="20" id="KW-1185">Reference proteome</keyword>
<evidence type="ECO:0000256" key="15">
    <source>
        <dbReference type="SAM" id="Phobius"/>
    </source>
</evidence>
<evidence type="ECO:0000256" key="8">
    <source>
        <dbReference type="ARBA" id="ARBA00022741"/>
    </source>
</evidence>
<evidence type="ECO:0000256" key="5">
    <source>
        <dbReference type="ARBA" id="ARBA00022679"/>
    </source>
</evidence>
<dbReference type="InterPro" id="IPR008271">
    <property type="entry name" value="Ser/Thr_kinase_AS"/>
</dbReference>
<dbReference type="Gene3D" id="1.10.510.10">
    <property type="entry name" value="Transferase(Phosphotransferase) domain 1"/>
    <property type="match status" value="1"/>
</dbReference>
<keyword evidence="9" id="KW-0418">Kinase</keyword>
<evidence type="ECO:0000256" key="3">
    <source>
        <dbReference type="ARBA" id="ARBA00012401"/>
    </source>
</evidence>
<dbReference type="EC" id="2.7.11.30" evidence="3"/>
<dbReference type="Pfam" id="PF00069">
    <property type="entry name" value="Pkinase"/>
    <property type="match status" value="1"/>
</dbReference>
<dbReference type="SUPFAM" id="SSF57302">
    <property type="entry name" value="Snake toxin-like"/>
    <property type="match status" value="1"/>
</dbReference>
<dbReference type="PROSITE" id="PS00108">
    <property type="entry name" value="PROTEIN_KINASE_ST"/>
    <property type="match status" value="1"/>
</dbReference>
<dbReference type="Gene3D" id="2.10.60.10">
    <property type="entry name" value="CD59"/>
    <property type="match status" value="1"/>
</dbReference>
<protein>
    <recommendedName>
        <fullName evidence="3">receptor protein serine/threonine kinase</fullName>
        <ecNumber evidence="3">2.7.11.30</ecNumber>
    </recommendedName>
</protein>
<keyword evidence="11 15" id="KW-1133">Transmembrane helix</keyword>
<keyword evidence="5" id="KW-0808">Transferase</keyword>
<evidence type="ECO:0000313" key="20">
    <source>
        <dbReference type="Proteomes" id="UP000005237"/>
    </source>
</evidence>
<dbReference type="InterPro" id="IPR000719">
    <property type="entry name" value="Prot_kinase_dom"/>
</dbReference>
<evidence type="ECO:0000256" key="12">
    <source>
        <dbReference type="ARBA" id="ARBA00023136"/>
    </source>
</evidence>
<reference evidence="19" key="2">
    <citation type="submission" date="2022-06" db="UniProtKB">
        <authorList>
            <consortium name="EnsemblMetazoa"/>
        </authorList>
    </citation>
    <scope>IDENTIFICATION</scope>
    <source>
        <strain evidence="19">DF5081</strain>
    </source>
</reference>
<evidence type="ECO:0000256" key="6">
    <source>
        <dbReference type="ARBA" id="ARBA00022692"/>
    </source>
</evidence>
<evidence type="ECO:0000256" key="14">
    <source>
        <dbReference type="PROSITE-ProRule" id="PRU10141"/>
    </source>
</evidence>
<keyword evidence="7 16" id="KW-0732">Signal</keyword>
<dbReference type="GO" id="GO:0004675">
    <property type="term" value="F:transmembrane receptor protein serine/threonine kinase activity"/>
    <property type="evidence" value="ECO:0007669"/>
    <property type="project" value="UniProtKB-EC"/>
</dbReference>
<comment type="similarity">
    <text evidence="2">Belongs to the protein kinase superfamily. TKL Ser/Thr protein kinase family. TGFB receptor subfamily.</text>
</comment>
<keyword evidence="13" id="KW-0675">Receptor</keyword>
<dbReference type="PROSITE" id="PS51256">
    <property type="entry name" value="GS"/>
    <property type="match status" value="1"/>
</dbReference>
<dbReference type="PROSITE" id="PS00107">
    <property type="entry name" value="PROTEIN_KINASE_ATP"/>
    <property type="match status" value="1"/>
</dbReference>
<dbReference type="SMART" id="SM00220">
    <property type="entry name" value="S_TKc"/>
    <property type="match status" value="1"/>
</dbReference>
<proteinExistence type="inferred from homology"/>
<evidence type="ECO:0000259" key="18">
    <source>
        <dbReference type="PROSITE" id="PS51256"/>
    </source>
</evidence>
<dbReference type="InterPro" id="IPR045860">
    <property type="entry name" value="Snake_toxin-like_sf"/>
</dbReference>
<sequence>MRYFLLLFLFLLIFGHGNCLKTGDEYDQYDDEDLALSIPADAVGVPREFRQRVLKEMNLRQTPQDTPKNRCYCNYDESICGKNMTCVKQNGAACYHAVEEVWDDRPSKSVRIFQKYNKSMKRMETHHRWGCASLERGSGASHLTCNSWRAAHHTPKSIGCCYEGDYCNKDLVPPPYKHQPREQDLQKLPDLHDDLLSLPQVANGGLIFLAILGLIGGVFGMVRFIYFCAQYKDSKNKHLSLASESTYLHEKDMLFEDSGSGSGTAALIERTVRQDLTLIKTIGQGRYGEVRKASYRGSYVAVKTFYTTDEDSWKNERDVYQTNMINHENILQFVAADIWSEEDSMTKMLLITDYHELGSLSDYLCREDTLTTDEALRLIHSCICGIEHLHTSVQGTGSFRKPEIAHRDIKSKNIIVKRPGVCCIADLGLALRYQNEKIVPEKFNVQVGTKRYMAPELLSNTLNPKDFSQFKMADIYSMALVMWEVARRVEVNTCEEVVVVDESRPDHSASSGIGDSLSTTDTISRMQHRQKTSIDLSLKAKPYVPPFDGTVDNDPSFDEMRLVVCEKGIRPPLESAWLKGNVPALCELAKLMIDSWHPVPQYRHSALKLKKETTKLIRMTDRQKQPLGKYQFQQQDSGLVESATSRLPC</sequence>
<keyword evidence="10 14" id="KW-0067">ATP-binding</keyword>
<dbReference type="InterPro" id="IPR017441">
    <property type="entry name" value="Protein_kinase_ATP_BS"/>
</dbReference>
<evidence type="ECO:0000256" key="11">
    <source>
        <dbReference type="ARBA" id="ARBA00022989"/>
    </source>
</evidence>
<keyword evidence="12 15" id="KW-0472">Membrane</keyword>
<evidence type="ECO:0000256" key="1">
    <source>
        <dbReference type="ARBA" id="ARBA00004479"/>
    </source>
</evidence>
<keyword evidence="8 14" id="KW-0547">Nucleotide-binding</keyword>
<dbReference type="EnsemblMetazoa" id="CJA05403a.1">
    <property type="protein sequence ID" value="CJA05403a.1"/>
    <property type="gene ID" value="WBGene00124607"/>
</dbReference>
<feature type="chain" id="PRO_5035744522" description="receptor protein serine/threonine kinase" evidence="16">
    <location>
        <begin position="20"/>
        <end position="649"/>
    </location>
</feature>
<dbReference type="GO" id="GO:0005524">
    <property type="term" value="F:ATP binding"/>
    <property type="evidence" value="ECO:0007669"/>
    <property type="project" value="UniProtKB-UniRule"/>
</dbReference>
<evidence type="ECO:0000256" key="9">
    <source>
        <dbReference type="ARBA" id="ARBA00022777"/>
    </source>
</evidence>
<evidence type="ECO:0000256" key="7">
    <source>
        <dbReference type="ARBA" id="ARBA00022729"/>
    </source>
</evidence>
<dbReference type="PROSITE" id="PS50011">
    <property type="entry name" value="PROTEIN_KINASE_DOM"/>
    <property type="match status" value="1"/>
</dbReference>
<dbReference type="PANTHER" id="PTHR23255">
    <property type="entry name" value="TRANSFORMING GROWTH FACTOR-BETA RECEPTOR TYPE I AND II"/>
    <property type="match status" value="1"/>
</dbReference>
<dbReference type="InterPro" id="IPR003605">
    <property type="entry name" value="GS_dom"/>
</dbReference>
<keyword evidence="6 15" id="KW-0812">Transmembrane</keyword>
<dbReference type="PANTHER" id="PTHR23255:SF71">
    <property type="entry name" value="RECEPTOR PROTEIN SERINE_THREONINE KINASE"/>
    <property type="match status" value="1"/>
</dbReference>
<dbReference type="CDD" id="cd23586">
    <property type="entry name" value="TFP_LU_ECD_sma6"/>
    <property type="match status" value="1"/>
</dbReference>
<dbReference type="OMA" id="RRMETVH"/>
<dbReference type="AlphaFoldDB" id="A0A8R1DKM1"/>
<name>A0A8R1DKM1_CAEJA</name>
<dbReference type="Pfam" id="PF01064">
    <property type="entry name" value="Activin_recp"/>
    <property type="match status" value="1"/>
</dbReference>
<feature type="domain" description="GS" evidence="18">
    <location>
        <begin position="246"/>
        <end position="275"/>
    </location>
</feature>
<evidence type="ECO:0000256" key="4">
    <source>
        <dbReference type="ARBA" id="ARBA00022527"/>
    </source>
</evidence>
<feature type="transmembrane region" description="Helical" evidence="15">
    <location>
        <begin position="206"/>
        <end position="229"/>
    </location>
</feature>
<dbReference type="InterPro" id="IPR000472">
    <property type="entry name" value="Activin_recp"/>
</dbReference>
<dbReference type="SMART" id="SM00467">
    <property type="entry name" value="GS"/>
    <property type="match status" value="1"/>
</dbReference>
<evidence type="ECO:0000259" key="17">
    <source>
        <dbReference type="PROSITE" id="PS50011"/>
    </source>
</evidence>
<dbReference type="GO" id="GO:0043235">
    <property type="term" value="C:receptor complex"/>
    <property type="evidence" value="ECO:0007669"/>
    <property type="project" value="TreeGrafter"/>
</dbReference>
<feature type="signal peptide" evidence="16">
    <location>
        <begin position="1"/>
        <end position="19"/>
    </location>
</feature>
<evidence type="ECO:0000256" key="2">
    <source>
        <dbReference type="ARBA" id="ARBA00009605"/>
    </source>
</evidence>
<dbReference type="GO" id="GO:0005886">
    <property type="term" value="C:plasma membrane"/>
    <property type="evidence" value="ECO:0007669"/>
    <property type="project" value="TreeGrafter"/>
</dbReference>
<keyword evidence="4" id="KW-0723">Serine/threonine-protein kinase</keyword>
<dbReference type="SUPFAM" id="SSF56112">
    <property type="entry name" value="Protein kinase-like (PK-like)"/>
    <property type="match status" value="1"/>
</dbReference>
<evidence type="ECO:0000256" key="10">
    <source>
        <dbReference type="ARBA" id="ARBA00022840"/>
    </source>
</evidence>